<comment type="caution">
    <text evidence="3">The sequence shown here is derived from an EMBL/GenBank/DDBJ whole genome shotgun (WGS) entry which is preliminary data.</text>
</comment>
<dbReference type="PANTHER" id="PTHR47530">
    <property type="entry name" value="E3 UBIQUITIN LIGASE BIG BROTHER-RELATED"/>
    <property type="match status" value="1"/>
</dbReference>
<dbReference type="Gene3D" id="3.30.40.10">
    <property type="entry name" value="Zinc/RING finger domain, C3HC4 (zinc finger)"/>
    <property type="match status" value="1"/>
</dbReference>
<dbReference type="EMBL" id="JACGCM010001453">
    <property type="protein sequence ID" value="KAF6154854.1"/>
    <property type="molecule type" value="Genomic_DNA"/>
</dbReference>
<name>A0A7J7MJA0_9MAGN</name>
<proteinExistence type="predicted"/>
<dbReference type="PANTHER" id="PTHR47530:SF4">
    <property type="entry name" value="E3 UBIQUITIN LIGASE BIG BROTHER-RELATED"/>
    <property type="match status" value="1"/>
</dbReference>
<dbReference type="InterPro" id="IPR013083">
    <property type="entry name" value="Znf_RING/FYVE/PHD"/>
</dbReference>
<feature type="domain" description="RING-type" evidence="2">
    <location>
        <begin position="150"/>
        <end position="187"/>
    </location>
</feature>
<keyword evidence="4" id="KW-1185">Reference proteome</keyword>
<accession>A0A7J7MJA0</accession>
<dbReference type="SUPFAM" id="SSF57850">
    <property type="entry name" value="RING/U-box"/>
    <property type="match status" value="1"/>
</dbReference>
<feature type="compositionally biased region" description="Acidic residues" evidence="1">
    <location>
        <begin position="81"/>
        <end position="91"/>
    </location>
</feature>
<evidence type="ECO:0000259" key="2">
    <source>
        <dbReference type="Pfam" id="PF13639"/>
    </source>
</evidence>
<sequence>MENNNNTKAGCEGGGGVEAKPNDANLNSTTVGTESTGSDLGSSPNPNSRTPFTNLSQVDSDLALARTLQEQLMYCVGHTDDGDDVDDDDDNDSHTQETWEEVDPDELSYEELLALGDIVGTQSRGLSAEAIASLPSAKYKAPLDKDGSSDQCVICRLDYEDDEALTVLSCKHSYHPECINNWLQINKLDLGGLEPPSLEI</sequence>
<dbReference type="Pfam" id="PF13639">
    <property type="entry name" value="zf-RING_2"/>
    <property type="match status" value="1"/>
</dbReference>
<dbReference type="InterPro" id="IPR001841">
    <property type="entry name" value="Znf_RING"/>
</dbReference>
<gene>
    <name evidence="3" type="ORF">GIB67_033883</name>
</gene>
<dbReference type="AlphaFoldDB" id="A0A7J7MJA0"/>
<reference evidence="3 4" key="1">
    <citation type="journal article" date="2020" name="IScience">
        <title>Genome Sequencing of the Endangered Kingdonia uniflora (Circaeasteraceae, Ranunculales) Reveals Potential Mechanisms of Evolutionary Specialization.</title>
        <authorList>
            <person name="Sun Y."/>
            <person name="Deng T."/>
            <person name="Zhang A."/>
            <person name="Moore M.J."/>
            <person name="Landis J.B."/>
            <person name="Lin N."/>
            <person name="Zhang H."/>
            <person name="Zhang X."/>
            <person name="Huang J."/>
            <person name="Zhang X."/>
            <person name="Sun H."/>
            <person name="Wang H."/>
        </authorList>
    </citation>
    <scope>NUCLEOTIDE SEQUENCE [LARGE SCALE GENOMIC DNA]</scope>
    <source>
        <strain evidence="3">TB1705</strain>
        <tissue evidence="3">Leaf</tissue>
    </source>
</reference>
<feature type="region of interest" description="Disordered" evidence="1">
    <location>
        <begin position="77"/>
        <end position="101"/>
    </location>
</feature>
<dbReference type="OrthoDB" id="8062037at2759"/>
<dbReference type="InterPro" id="IPR043312">
    <property type="entry name" value="AtBBR-like"/>
</dbReference>
<feature type="region of interest" description="Disordered" evidence="1">
    <location>
        <begin position="1"/>
        <end position="55"/>
    </location>
</feature>
<protein>
    <recommendedName>
        <fullName evidence="2">RING-type domain-containing protein</fullName>
    </recommendedName>
</protein>
<evidence type="ECO:0000256" key="1">
    <source>
        <dbReference type="SAM" id="MobiDB-lite"/>
    </source>
</evidence>
<organism evidence="3 4">
    <name type="scientific">Kingdonia uniflora</name>
    <dbReference type="NCBI Taxonomy" id="39325"/>
    <lineage>
        <taxon>Eukaryota</taxon>
        <taxon>Viridiplantae</taxon>
        <taxon>Streptophyta</taxon>
        <taxon>Embryophyta</taxon>
        <taxon>Tracheophyta</taxon>
        <taxon>Spermatophyta</taxon>
        <taxon>Magnoliopsida</taxon>
        <taxon>Ranunculales</taxon>
        <taxon>Circaeasteraceae</taxon>
        <taxon>Kingdonia</taxon>
    </lineage>
</organism>
<feature type="compositionally biased region" description="Polar residues" evidence="1">
    <location>
        <begin position="24"/>
        <end position="55"/>
    </location>
</feature>
<dbReference type="Proteomes" id="UP000541444">
    <property type="component" value="Unassembled WGS sequence"/>
</dbReference>
<evidence type="ECO:0000313" key="3">
    <source>
        <dbReference type="EMBL" id="KAF6154854.1"/>
    </source>
</evidence>
<evidence type="ECO:0000313" key="4">
    <source>
        <dbReference type="Proteomes" id="UP000541444"/>
    </source>
</evidence>